<dbReference type="PANTHER" id="PTHR30327">
    <property type="entry name" value="UNCHARACTERIZED PROTEIN YQGE"/>
    <property type="match status" value="1"/>
</dbReference>
<accession>A0A5C6S0P3</accession>
<comment type="caution">
    <text evidence="3">The sequence shown here is derived from an EMBL/GenBank/DDBJ whole genome shotgun (WGS) entry which is preliminary data.</text>
</comment>
<dbReference type="EMBL" id="VOPL01000005">
    <property type="protein sequence ID" value="TXB68091.1"/>
    <property type="molecule type" value="Genomic_DNA"/>
</dbReference>
<dbReference type="Proteomes" id="UP000321562">
    <property type="component" value="Unassembled WGS sequence"/>
</dbReference>
<proteinExistence type="inferred from homology"/>
<dbReference type="Pfam" id="PF02622">
    <property type="entry name" value="DUF179"/>
    <property type="match status" value="1"/>
</dbReference>
<keyword evidence="4" id="KW-1185">Reference proteome</keyword>
<name>A0A5C6S0P3_9RHOB</name>
<dbReference type="PANTHER" id="PTHR30327:SF1">
    <property type="entry name" value="UPF0301 PROTEIN YQGE"/>
    <property type="match status" value="1"/>
</dbReference>
<organism evidence="3 4">
    <name type="scientific">Paracoccus aurantiacus</name>
    <dbReference type="NCBI Taxonomy" id="2599412"/>
    <lineage>
        <taxon>Bacteria</taxon>
        <taxon>Pseudomonadati</taxon>
        <taxon>Pseudomonadota</taxon>
        <taxon>Alphaproteobacteria</taxon>
        <taxon>Rhodobacterales</taxon>
        <taxon>Paracoccaceae</taxon>
        <taxon>Paracoccus</taxon>
    </lineage>
</organism>
<evidence type="ECO:0000313" key="3">
    <source>
        <dbReference type="EMBL" id="TXB68091.1"/>
    </source>
</evidence>
<gene>
    <name evidence="3" type="ORF">FQV27_12970</name>
</gene>
<comment type="similarity">
    <text evidence="1 2">Belongs to the UPF0301 (AlgH) family.</text>
</comment>
<dbReference type="InterPro" id="IPR003774">
    <property type="entry name" value="AlgH-like"/>
</dbReference>
<dbReference type="HAMAP" id="MF_00758">
    <property type="entry name" value="UPF0301"/>
    <property type="match status" value="1"/>
</dbReference>
<dbReference type="OrthoDB" id="9807486at2"/>
<dbReference type="AlphaFoldDB" id="A0A5C6S0P3"/>
<sequence>MQHDSDLTGKILIAMPEMGDPRFQRSVVLVCAHSDEGAMGIVLNQPMQGMGIPELLDMLGIEPADGALELPVRVGGPVEPVRGFVLHPQQGALEDGSMDVGNGLALTTTRDILVELAEGRGPSQAMLALGYSGWGPGQLDDELRANGWLTANMDPDYAFGDPAEAWMRALQSLGVDPLSLSGAAGRA</sequence>
<reference evidence="3 4" key="1">
    <citation type="submission" date="2019-08" db="EMBL/GenBank/DDBJ databases">
        <authorList>
            <person name="Ye J."/>
        </authorList>
    </citation>
    <scope>NUCLEOTIDE SEQUENCE [LARGE SCALE GENOMIC DNA]</scope>
    <source>
        <strain evidence="3 4">TK008</strain>
    </source>
</reference>
<dbReference type="RefSeq" id="WP_147099188.1">
    <property type="nucleotide sequence ID" value="NZ_JBHUFH010000003.1"/>
</dbReference>
<dbReference type="SUPFAM" id="SSF143456">
    <property type="entry name" value="VC0467-like"/>
    <property type="match status" value="1"/>
</dbReference>
<evidence type="ECO:0000313" key="4">
    <source>
        <dbReference type="Proteomes" id="UP000321562"/>
    </source>
</evidence>
<protein>
    <recommendedName>
        <fullName evidence="2">UPF0301 protein FQV27_12970</fullName>
    </recommendedName>
</protein>
<dbReference type="GO" id="GO:0005829">
    <property type="term" value="C:cytosol"/>
    <property type="evidence" value="ECO:0007669"/>
    <property type="project" value="TreeGrafter"/>
</dbReference>
<evidence type="ECO:0000256" key="1">
    <source>
        <dbReference type="ARBA" id="ARBA00009600"/>
    </source>
</evidence>
<dbReference type="Gene3D" id="3.40.1740.10">
    <property type="entry name" value="VC0467-like"/>
    <property type="match status" value="1"/>
</dbReference>
<evidence type="ECO:0000256" key="2">
    <source>
        <dbReference type="HAMAP-Rule" id="MF_00758"/>
    </source>
</evidence>